<evidence type="ECO:0000313" key="3">
    <source>
        <dbReference type="Proteomes" id="UP000319349"/>
    </source>
</evidence>
<name>A0A514EBS4_9XANT</name>
<keyword evidence="1" id="KW-0472">Membrane</keyword>
<keyword evidence="1" id="KW-1133">Transmembrane helix</keyword>
<gene>
    <name evidence="2" type="ORF">E4A48_06645</name>
</gene>
<keyword evidence="3" id="KW-1185">Reference proteome</keyword>
<dbReference type="Proteomes" id="UP000319349">
    <property type="component" value="Chromosome"/>
</dbReference>
<organism evidence="2 3">
    <name type="scientific">Xanthomonas cerealis pv. cerealis</name>
    <dbReference type="NCBI Taxonomy" id="152263"/>
    <lineage>
        <taxon>Bacteria</taxon>
        <taxon>Pseudomonadati</taxon>
        <taxon>Pseudomonadota</taxon>
        <taxon>Gammaproteobacteria</taxon>
        <taxon>Lysobacterales</taxon>
        <taxon>Lysobacteraceae</taxon>
        <taxon>Xanthomonas</taxon>
        <taxon>Xanthomonas translucens group</taxon>
        <taxon>Xanthomonas cerealis</taxon>
    </lineage>
</organism>
<accession>A0A514EBS4</accession>
<protein>
    <submittedName>
        <fullName evidence="2">Uncharacterized protein</fullName>
    </submittedName>
</protein>
<sequence length="64" mass="7475">MTWKWPFARHRTHAHLWQWDGLRMSALAMVTVQVIALGMWLRSSTTTWFPMPSSSTTWSNRPGS</sequence>
<feature type="transmembrane region" description="Helical" evidence="1">
    <location>
        <begin position="21"/>
        <end position="41"/>
    </location>
</feature>
<dbReference type="EMBL" id="CP038228">
    <property type="protein sequence ID" value="QDI03412.1"/>
    <property type="molecule type" value="Genomic_DNA"/>
</dbReference>
<proteinExistence type="predicted"/>
<reference evidence="2 3" key="1">
    <citation type="submission" date="2019-03" db="EMBL/GenBank/DDBJ databases">
        <title>Tal1 in Xanthomonas translucens pv. cerealis Contributes to Virulence in Bacterial Leaf Streak of Wheat.</title>
        <authorList>
            <person name="Shah S.M.A."/>
            <person name="Haq F."/>
            <person name="Ma W."/>
            <person name="Xu X."/>
            <person name="Wang S."/>
            <person name="Xu Z."/>
            <person name="Zou L."/>
            <person name="Zhu B."/>
            <person name="Chen G."/>
        </authorList>
    </citation>
    <scope>NUCLEOTIDE SEQUENCE [LARGE SCALE GENOMIC DNA]</scope>
    <source>
        <strain evidence="2 3">01</strain>
    </source>
</reference>
<evidence type="ECO:0000313" key="2">
    <source>
        <dbReference type="EMBL" id="QDI03412.1"/>
    </source>
</evidence>
<dbReference type="AlphaFoldDB" id="A0A514EBS4"/>
<evidence type="ECO:0000256" key="1">
    <source>
        <dbReference type="SAM" id="Phobius"/>
    </source>
</evidence>
<keyword evidence="1" id="KW-0812">Transmembrane</keyword>